<evidence type="ECO:0000259" key="1">
    <source>
        <dbReference type="Pfam" id="PF12706"/>
    </source>
</evidence>
<dbReference type="Proteomes" id="UP000287171">
    <property type="component" value="Unassembled WGS sequence"/>
</dbReference>
<dbReference type="InterPro" id="IPR001279">
    <property type="entry name" value="Metallo-B-lactamas"/>
</dbReference>
<accession>A0A402BJS9</accession>
<dbReference type="InterPro" id="IPR036866">
    <property type="entry name" value="RibonucZ/Hydroxyglut_hydro"/>
</dbReference>
<comment type="caution">
    <text evidence="2">The sequence shown here is derived from an EMBL/GenBank/DDBJ whole genome shotgun (WGS) entry which is preliminary data.</text>
</comment>
<feature type="domain" description="Metallo-beta-lactamase" evidence="1">
    <location>
        <begin position="50"/>
        <end position="207"/>
    </location>
</feature>
<dbReference type="OrthoDB" id="9800061at2"/>
<proteinExistence type="predicted"/>
<dbReference type="RefSeq" id="WP_126631557.1">
    <property type="nucleotide sequence ID" value="NZ_BIFT01000002.1"/>
</dbReference>
<dbReference type="InterPro" id="IPR050114">
    <property type="entry name" value="UPF0173_UPF0282_UlaG_hydrolase"/>
</dbReference>
<dbReference type="SUPFAM" id="SSF56281">
    <property type="entry name" value="Metallo-hydrolase/oxidoreductase"/>
    <property type="match status" value="1"/>
</dbReference>
<name>A0A402BJS9_9CHLR</name>
<sequence length="254" mass="28031">MRLQRLIWAGLKIEVGDTTLFIDAIEGASNWNSGGISVPPLVSQTTERHAVITHMHDDHYDPVALQSVLGEQGSLLCHRLMAGSVAHNQFRVQATEMYKPILLNWLAADIMAIPVPAADGWGEPQVSWIIDGGGRRIIHCGDTLWHGHWWNIARQYGPFDLAFVPINGVTYDRGRFTGSMIPATLTPEQAVTAGKILGARRVCPIHYGMHDDPGHYISTPAALEKFLQAAQEQEVSTLILNPGEWVDWDPLTCA</sequence>
<evidence type="ECO:0000313" key="3">
    <source>
        <dbReference type="Proteomes" id="UP000287171"/>
    </source>
</evidence>
<gene>
    <name evidence="2" type="ORF">KDA_70950</name>
</gene>
<dbReference type="PANTHER" id="PTHR43546:SF3">
    <property type="entry name" value="UPF0173 METAL-DEPENDENT HYDROLASE MJ1163"/>
    <property type="match status" value="1"/>
</dbReference>
<dbReference type="PANTHER" id="PTHR43546">
    <property type="entry name" value="UPF0173 METAL-DEPENDENT HYDROLASE MJ1163-RELATED"/>
    <property type="match status" value="1"/>
</dbReference>
<organism evidence="2 3">
    <name type="scientific">Dictyobacter alpinus</name>
    <dbReference type="NCBI Taxonomy" id="2014873"/>
    <lineage>
        <taxon>Bacteria</taxon>
        <taxon>Bacillati</taxon>
        <taxon>Chloroflexota</taxon>
        <taxon>Ktedonobacteria</taxon>
        <taxon>Ktedonobacterales</taxon>
        <taxon>Dictyobacteraceae</taxon>
        <taxon>Dictyobacter</taxon>
    </lineage>
</organism>
<reference evidence="3" key="1">
    <citation type="submission" date="2018-12" db="EMBL/GenBank/DDBJ databases">
        <title>Tengunoibacter tsumagoiensis gen. nov., sp. nov., Dictyobacter kobayashii sp. nov., D. alpinus sp. nov., and D. joshuensis sp. nov. and description of Dictyobacteraceae fam. nov. within the order Ktedonobacterales isolated from Tengu-no-mugimeshi.</title>
        <authorList>
            <person name="Wang C.M."/>
            <person name="Zheng Y."/>
            <person name="Sakai Y."/>
            <person name="Toyoda A."/>
            <person name="Minakuchi Y."/>
            <person name="Abe K."/>
            <person name="Yokota A."/>
            <person name="Yabe S."/>
        </authorList>
    </citation>
    <scope>NUCLEOTIDE SEQUENCE [LARGE SCALE GENOMIC DNA]</scope>
    <source>
        <strain evidence="3">Uno16</strain>
    </source>
</reference>
<protein>
    <recommendedName>
        <fullName evidence="1">Metallo-beta-lactamase domain-containing protein</fullName>
    </recommendedName>
</protein>
<evidence type="ECO:0000313" key="2">
    <source>
        <dbReference type="EMBL" id="GCE31611.1"/>
    </source>
</evidence>
<keyword evidence="3" id="KW-1185">Reference proteome</keyword>
<dbReference type="EMBL" id="BIFT01000002">
    <property type="protein sequence ID" value="GCE31611.1"/>
    <property type="molecule type" value="Genomic_DNA"/>
</dbReference>
<dbReference type="Pfam" id="PF12706">
    <property type="entry name" value="Lactamase_B_2"/>
    <property type="match status" value="1"/>
</dbReference>
<dbReference type="Gene3D" id="3.60.15.10">
    <property type="entry name" value="Ribonuclease Z/Hydroxyacylglutathione hydrolase-like"/>
    <property type="match status" value="1"/>
</dbReference>
<dbReference type="AlphaFoldDB" id="A0A402BJS9"/>